<organism evidence="1">
    <name type="scientific">marine metagenome</name>
    <dbReference type="NCBI Taxonomy" id="408172"/>
    <lineage>
        <taxon>unclassified sequences</taxon>
        <taxon>metagenomes</taxon>
        <taxon>ecological metagenomes</taxon>
    </lineage>
</organism>
<feature type="non-terminal residue" evidence="1">
    <location>
        <position position="47"/>
    </location>
</feature>
<dbReference type="EMBL" id="UINC01114670">
    <property type="protein sequence ID" value="SVC85143.1"/>
    <property type="molecule type" value="Genomic_DNA"/>
</dbReference>
<reference evidence="1" key="1">
    <citation type="submission" date="2018-05" db="EMBL/GenBank/DDBJ databases">
        <authorList>
            <person name="Lanie J.A."/>
            <person name="Ng W.-L."/>
            <person name="Kazmierczak K.M."/>
            <person name="Andrzejewski T.M."/>
            <person name="Davidsen T.M."/>
            <person name="Wayne K.J."/>
            <person name="Tettelin H."/>
            <person name="Glass J.I."/>
            <person name="Rusch D."/>
            <person name="Podicherti R."/>
            <person name="Tsui H.-C.T."/>
            <person name="Winkler M.E."/>
        </authorList>
    </citation>
    <scope>NUCLEOTIDE SEQUENCE</scope>
</reference>
<proteinExistence type="predicted"/>
<gene>
    <name evidence="1" type="ORF">METZ01_LOCUS337997</name>
</gene>
<protein>
    <submittedName>
        <fullName evidence="1">Uncharacterized protein</fullName>
    </submittedName>
</protein>
<sequence length="47" mass="5273">MYIVFAVLLFVPTRTTYRAASMSTSALPTRRHTVIRNTLALTMDTAL</sequence>
<evidence type="ECO:0000313" key="1">
    <source>
        <dbReference type="EMBL" id="SVC85143.1"/>
    </source>
</evidence>
<accession>A0A382QHX8</accession>
<dbReference type="AlphaFoldDB" id="A0A382QHX8"/>
<name>A0A382QHX8_9ZZZZ</name>